<dbReference type="GO" id="GO:0009055">
    <property type="term" value="F:electron transfer activity"/>
    <property type="evidence" value="ECO:0007669"/>
    <property type="project" value="InterPro"/>
</dbReference>
<evidence type="ECO:0000256" key="2">
    <source>
        <dbReference type="ARBA" id="ARBA00022448"/>
    </source>
</evidence>
<dbReference type="Pfam" id="PF00034">
    <property type="entry name" value="Cytochrom_C"/>
    <property type="match status" value="2"/>
</dbReference>
<keyword evidence="7 9" id="KW-0408">Iron</keyword>
<feature type="domain" description="Cytochrome c" evidence="11">
    <location>
        <begin position="30"/>
        <end position="214"/>
    </location>
</feature>
<dbReference type="PANTHER" id="PTHR33751:SF9">
    <property type="entry name" value="CYTOCHROME C4"/>
    <property type="match status" value="1"/>
</dbReference>
<evidence type="ECO:0000256" key="1">
    <source>
        <dbReference type="ARBA" id="ARBA00004418"/>
    </source>
</evidence>
<comment type="PTM">
    <text evidence="8">Binds 2 heme c groups covalently per subunit.</text>
</comment>
<dbReference type="PRINTS" id="PR00605">
    <property type="entry name" value="CYTCHROMECIC"/>
</dbReference>
<organism evidence="12 13">
    <name type="scientific">SAR86 cluster bacterium SAR86B</name>
    <dbReference type="NCBI Taxonomy" id="1123867"/>
    <lineage>
        <taxon>Bacteria</taxon>
        <taxon>Pseudomonadati</taxon>
        <taxon>Pseudomonadota</taxon>
        <taxon>Gammaproteobacteria</taxon>
        <taxon>SAR86 cluster</taxon>
    </lineage>
</organism>
<gene>
    <name evidence="12" type="primary">cycA</name>
    <name evidence="12" type="ORF">NT02SARS_1341</name>
</gene>
<keyword evidence="10" id="KW-0732">Signal</keyword>
<feature type="binding site" description="covalent" evidence="8">
    <location>
        <position position="143"/>
    </location>
    <ligand>
        <name>heme c</name>
        <dbReference type="ChEBI" id="CHEBI:61717"/>
        <label>2</label>
    </ligand>
</feature>
<dbReference type="SUPFAM" id="SSF46626">
    <property type="entry name" value="Cytochrome c"/>
    <property type="match status" value="2"/>
</dbReference>
<keyword evidence="5" id="KW-0574">Periplasm</keyword>
<dbReference type="PROSITE" id="PS51007">
    <property type="entry name" value="CYTC"/>
    <property type="match status" value="1"/>
</dbReference>
<dbReference type="GO" id="GO:0005506">
    <property type="term" value="F:iron ion binding"/>
    <property type="evidence" value="ECO:0007669"/>
    <property type="project" value="InterPro"/>
</dbReference>
<evidence type="ECO:0000256" key="4">
    <source>
        <dbReference type="ARBA" id="ARBA00022723"/>
    </source>
</evidence>
<dbReference type="InterPro" id="IPR008168">
    <property type="entry name" value="Cyt_C_IC"/>
</dbReference>
<dbReference type="GO" id="GO:0042597">
    <property type="term" value="C:periplasmic space"/>
    <property type="evidence" value="ECO:0007669"/>
    <property type="project" value="UniProtKB-SubCell"/>
</dbReference>
<keyword evidence="3 8" id="KW-0349">Heme</keyword>
<dbReference type="EMBL" id="JH611183">
    <property type="protein sequence ID" value="EJP73104.1"/>
    <property type="molecule type" value="Genomic_DNA"/>
</dbReference>
<dbReference type="PANTHER" id="PTHR33751">
    <property type="entry name" value="CBB3-TYPE CYTOCHROME C OXIDASE SUBUNIT FIXP"/>
    <property type="match status" value="1"/>
</dbReference>
<dbReference type="Gene3D" id="1.10.760.10">
    <property type="entry name" value="Cytochrome c-like domain"/>
    <property type="match status" value="2"/>
</dbReference>
<feature type="binding site" description="covalent" evidence="8">
    <location>
        <position position="45"/>
    </location>
    <ligand>
        <name>heme c</name>
        <dbReference type="ChEBI" id="CHEBI:61717"/>
        <label>1</label>
    </ligand>
</feature>
<feature type="binding site" description="axial binding residue" evidence="9">
    <location>
        <position position="46"/>
    </location>
    <ligand>
        <name>heme c</name>
        <dbReference type="ChEBI" id="CHEBI:61717"/>
        <label>1</label>
    </ligand>
    <ligandPart>
        <name>Fe</name>
        <dbReference type="ChEBI" id="CHEBI:18248"/>
    </ligandPart>
</feature>
<dbReference type="InterPro" id="IPR024167">
    <property type="entry name" value="Cytochrome_c4-like"/>
</dbReference>
<feature type="signal peptide" evidence="10">
    <location>
        <begin position="1"/>
        <end position="17"/>
    </location>
</feature>
<evidence type="ECO:0000256" key="6">
    <source>
        <dbReference type="ARBA" id="ARBA00022982"/>
    </source>
</evidence>
<evidence type="ECO:0000259" key="11">
    <source>
        <dbReference type="PROSITE" id="PS51007"/>
    </source>
</evidence>
<reference evidence="12 13" key="1">
    <citation type="journal article" date="2012" name="ISME J.">
        <title>Genomic insights to SAR86, an abundant and uncultivated marine bacterial lineage.</title>
        <authorList>
            <person name="Dupont C.L."/>
            <person name="Rusch D.B."/>
            <person name="Yooseph S."/>
            <person name="Lombardo M.J."/>
            <person name="Richter R.A."/>
            <person name="Valas R."/>
            <person name="Novotny M."/>
            <person name="Yee-Greenbaum J."/>
            <person name="Selengut J.D."/>
            <person name="Haft D.H."/>
            <person name="Halpern A.L."/>
            <person name="Lasken R.S."/>
            <person name="Nealson K."/>
            <person name="Friedman R."/>
            <person name="Venter J.C."/>
        </authorList>
    </citation>
    <scope>NUCLEOTIDE SEQUENCE [LARGE SCALE GENOMIC DNA]</scope>
</reference>
<feature type="binding site" description="axial binding residue" evidence="9">
    <location>
        <position position="147"/>
    </location>
    <ligand>
        <name>heme c</name>
        <dbReference type="ChEBI" id="CHEBI:61717"/>
        <label>2</label>
    </ligand>
    <ligandPart>
        <name>Fe</name>
        <dbReference type="ChEBI" id="CHEBI:18248"/>
    </ligandPart>
</feature>
<evidence type="ECO:0000256" key="8">
    <source>
        <dbReference type="PIRSR" id="PIRSR000005-1"/>
    </source>
</evidence>
<feature type="chain" id="PRO_5003779708" evidence="10">
    <location>
        <begin position="18"/>
        <end position="215"/>
    </location>
</feature>
<evidence type="ECO:0000256" key="5">
    <source>
        <dbReference type="ARBA" id="ARBA00022764"/>
    </source>
</evidence>
<dbReference type="AlphaFoldDB" id="J4KSQ3"/>
<evidence type="ECO:0000256" key="10">
    <source>
        <dbReference type="SAM" id="SignalP"/>
    </source>
</evidence>
<evidence type="ECO:0000256" key="9">
    <source>
        <dbReference type="PIRSR" id="PIRSR000005-2"/>
    </source>
</evidence>
<feature type="binding site" description="covalent" evidence="8">
    <location>
        <position position="42"/>
    </location>
    <ligand>
        <name>heme c</name>
        <dbReference type="ChEBI" id="CHEBI:61717"/>
        <label>1</label>
    </ligand>
</feature>
<protein>
    <submittedName>
        <fullName evidence="12">Cytochrome C4</fullName>
    </submittedName>
</protein>
<name>J4KSQ3_9GAMM</name>
<evidence type="ECO:0000256" key="3">
    <source>
        <dbReference type="ARBA" id="ARBA00022617"/>
    </source>
</evidence>
<evidence type="ECO:0000313" key="12">
    <source>
        <dbReference type="EMBL" id="EJP73104.1"/>
    </source>
</evidence>
<evidence type="ECO:0000313" key="13">
    <source>
        <dbReference type="Proteomes" id="UP000010116"/>
    </source>
</evidence>
<feature type="binding site" description="covalent" evidence="8">
    <location>
        <position position="146"/>
    </location>
    <ligand>
        <name>heme c</name>
        <dbReference type="ChEBI" id="CHEBI:61717"/>
        <label>2</label>
    </ligand>
</feature>
<sequence length="215" mass="23036">MKKIFILFTTISIATFAADEIAMPEVYAPGDASNGSTLVATCAACHGGDGNSINTDWPNLAGQSEKYLLAQLNYFKDGERENALMMAVIPYLNSLSDKDLKDIAAFYASGPSNIGRAKNDAELLALGESLYRSGDIKRGIPACTACHSVYGDGNNLAGFPSVAGQQYGYLKSTLVAYRSGERNNGDYATVMQAVAQNLTDNEIDALSNYMHGLYK</sequence>
<dbReference type="InterPro" id="IPR050597">
    <property type="entry name" value="Cytochrome_c_Oxidase_Subunit"/>
</dbReference>
<keyword evidence="2" id="KW-0813">Transport</keyword>
<dbReference type="HOGENOM" id="CLU_076280_2_1_6"/>
<feature type="binding site" description="axial binding residue" evidence="9">
    <location>
        <position position="85"/>
    </location>
    <ligand>
        <name>heme c</name>
        <dbReference type="ChEBI" id="CHEBI:61717"/>
        <label>1</label>
    </ligand>
    <ligandPart>
        <name>Fe</name>
        <dbReference type="ChEBI" id="CHEBI:18248"/>
    </ligandPart>
</feature>
<dbReference type="PIRSF" id="PIRSF000005">
    <property type="entry name" value="Cytochrome_c4"/>
    <property type="match status" value="1"/>
</dbReference>
<dbReference type="Proteomes" id="UP000010116">
    <property type="component" value="Unassembled WGS sequence"/>
</dbReference>
<accession>J4KSQ3</accession>
<comment type="subcellular location">
    <subcellularLocation>
        <location evidence="1">Periplasm</location>
    </subcellularLocation>
</comment>
<dbReference type="GO" id="GO:0020037">
    <property type="term" value="F:heme binding"/>
    <property type="evidence" value="ECO:0007669"/>
    <property type="project" value="InterPro"/>
</dbReference>
<keyword evidence="4 9" id="KW-0479">Metal-binding</keyword>
<dbReference type="InterPro" id="IPR009056">
    <property type="entry name" value="Cyt_c-like_dom"/>
</dbReference>
<dbReference type="InterPro" id="IPR036909">
    <property type="entry name" value="Cyt_c-like_dom_sf"/>
</dbReference>
<keyword evidence="6" id="KW-0249">Electron transport</keyword>
<feature type="binding site" description="axial binding residue" evidence="9">
    <location>
        <position position="191"/>
    </location>
    <ligand>
        <name>heme c</name>
        <dbReference type="ChEBI" id="CHEBI:61717"/>
        <label>2</label>
    </ligand>
    <ligandPart>
        <name>Fe</name>
        <dbReference type="ChEBI" id="CHEBI:18248"/>
    </ligandPart>
</feature>
<proteinExistence type="predicted"/>
<evidence type="ECO:0000256" key="7">
    <source>
        <dbReference type="ARBA" id="ARBA00023004"/>
    </source>
</evidence>